<comment type="similarity">
    <text evidence="1">Belongs to the carbohydrate kinase PfkB family.</text>
</comment>
<feature type="domain" description="Carbohydrate kinase PfkB" evidence="6">
    <location>
        <begin position="2"/>
        <end position="303"/>
    </location>
</feature>
<dbReference type="GO" id="GO:0016301">
    <property type="term" value="F:kinase activity"/>
    <property type="evidence" value="ECO:0007669"/>
    <property type="project" value="UniProtKB-KW"/>
</dbReference>
<dbReference type="GO" id="GO:0005524">
    <property type="term" value="F:ATP binding"/>
    <property type="evidence" value="ECO:0007669"/>
    <property type="project" value="UniProtKB-KW"/>
</dbReference>
<keyword evidence="5" id="KW-0067">ATP-binding</keyword>
<dbReference type="InterPro" id="IPR050306">
    <property type="entry name" value="PfkB_Carbo_kinase"/>
</dbReference>
<dbReference type="InterPro" id="IPR029056">
    <property type="entry name" value="Ribokinase-like"/>
</dbReference>
<evidence type="ECO:0000313" key="8">
    <source>
        <dbReference type="Proteomes" id="UP000245474"/>
    </source>
</evidence>
<dbReference type="Pfam" id="PF00294">
    <property type="entry name" value="PfkB"/>
    <property type="match status" value="1"/>
</dbReference>
<name>A0A2U2N9G8_9GAMM</name>
<organism evidence="7 8">
    <name type="scientific">Sediminicurvatus halobius</name>
    <dbReference type="NCBI Taxonomy" id="2182432"/>
    <lineage>
        <taxon>Bacteria</taxon>
        <taxon>Pseudomonadati</taxon>
        <taxon>Pseudomonadota</taxon>
        <taxon>Gammaproteobacteria</taxon>
        <taxon>Chromatiales</taxon>
        <taxon>Ectothiorhodospiraceae</taxon>
        <taxon>Sediminicurvatus</taxon>
    </lineage>
</organism>
<keyword evidence="2" id="KW-0808">Transferase</keyword>
<keyword evidence="8" id="KW-1185">Reference proteome</keyword>
<reference evidence="7 8" key="1">
    <citation type="submission" date="2018-05" db="EMBL/GenBank/DDBJ databases">
        <title>Spiribacter halobius sp. nov., a moderately halophilic bacterium isolated from marine solar saltern.</title>
        <authorList>
            <person name="Zheng W.-S."/>
            <person name="Lu D.-C."/>
            <person name="Du Z.-J."/>
        </authorList>
    </citation>
    <scope>NUCLEOTIDE SEQUENCE [LARGE SCALE GENOMIC DNA]</scope>
    <source>
        <strain evidence="7 8">E85</strain>
    </source>
</reference>
<evidence type="ECO:0000256" key="5">
    <source>
        <dbReference type="ARBA" id="ARBA00022840"/>
    </source>
</evidence>
<dbReference type="PANTHER" id="PTHR43085">
    <property type="entry name" value="HEXOKINASE FAMILY MEMBER"/>
    <property type="match status" value="1"/>
</dbReference>
<evidence type="ECO:0000256" key="2">
    <source>
        <dbReference type="ARBA" id="ARBA00022679"/>
    </source>
</evidence>
<dbReference type="PANTHER" id="PTHR43085:SF1">
    <property type="entry name" value="PSEUDOURIDINE KINASE-RELATED"/>
    <property type="match status" value="1"/>
</dbReference>
<dbReference type="OrthoDB" id="9779730at2"/>
<dbReference type="AlphaFoldDB" id="A0A2U2N9G8"/>
<evidence type="ECO:0000256" key="1">
    <source>
        <dbReference type="ARBA" id="ARBA00010688"/>
    </source>
</evidence>
<evidence type="ECO:0000256" key="3">
    <source>
        <dbReference type="ARBA" id="ARBA00022741"/>
    </source>
</evidence>
<dbReference type="PROSITE" id="PS00584">
    <property type="entry name" value="PFKB_KINASES_2"/>
    <property type="match status" value="1"/>
</dbReference>
<dbReference type="CDD" id="cd01167">
    <property type="entry name" value="bac_FRK"/>
    <property type="match status" value="1"/>
</dbReference>
<accession>A0A2U2N9G8</accession>
<gene>
    <name evidence="7" type="ORF">DEM34_00245</name>
</gene>
<dbReference type="InterPro" id="IPR002173">
    <property type="entry name" value="Carboh/pur_kinase_PfkB_CS"/>
</dbReference>
<comment type="caution">
    <text evidence="7">The sequence shown here is derived from an EMBL/GenBank/DDBJ whole genome shotgun (WGS) entry which is preliminary data.</text>
</comment>
<dbReference type="SUPFAM" id="SSF53613">
    <property type="entry name" value="Ribokinase-like"/>
    <property type="match status" value="1"/>
</dbReference>
<evidence type="ECO:0000259" key="6">
    <source>
        <dbReference type="Pfam" id="PF00294"/>
    </source>
</evidence>
<proteinExistence type="inferred from homology"/>
<protein>
    <submittedName>
        <fullName evidence="7">Carbohydrate kinase</fullName>
    </submittedName>
</protein>
<keyword evidence="3" id="KW-0547">Nucleotide-binding</keyword>
<sequence length="308" mass="32670">MIICCGEALIDFVPMTGADGARGYRPCIGGSPLNVAIAAARLGVPTGFLTRLSSDFFGDQLADGLAGNGVDLGYVTRAEQPSTLAFVSLAPGEEPQFAFYSENAADRSLAPEDLPRALPAAVECLQLGSISLMQEPSATTLEGLMRRESGRRVLSLDPNVRPGVIRDRRDWARRLEGWITLVDVVKVSRADLEWLYPEEAPEAVARRWQASGPALVVMTRGGDGAVAFTGHRRLAMPGRSVEVADTVGAGDAFHAGLLASLRAQGLLRREPLAAAGEAELAAALDFAGRVAAITCSRHGADPPRREEL</sequence>
<dbReference type="Proteomes" id="UP000245474">
    <property type="component" value="Unassembled WGS sequence"/>
</dbReference>
<dbReference type="InterPro" id="IPR011611">
    <property type="entry name" value="PfkB_dom"/>
</dbReference>
<dbReference type="RefSeq" id="WP_109675054.1">
    <property type="nucleotide sequence ID" value="NZ_CP086615.1"/>
</dbReference>
<dbReference type="Gene3D" id="3.40.1190.20">
    <property type="match status" value="1"/>
</dbReference>
<keyword evidence="4 7" id="KW-0418">Kinase</keyword>
<dbReference type="EMBL" id="QFFI01000001">
    <property type="protein sequence ID" value="PWG65738.1"/>
    <property type="molecule type" value="Genomic_DNA"/>
</dbReference>
<evidence type="ECO:0000313" key="7">
    <source>
        <dbReference type="EMBL" id="PWG65738.1"/>
    </source>
</evidence>
<evidence type="ECO:0000256" key="4">
    <source>
        <dbReference type="ARBA" id="ARBA00022777"/>
    </source>
</evidence>